<dbReference type="GO" id="GO:0005737">
    <property type="term" value="C:cytoplasm"/>
    <property type="evidence" value="ECO:0007669"/>
    <property type="project" value="TreeGrafter"/>
</dbReference>
<dbReference type="HAMAP" id="MF_00634">
    <property type="entry name" value="UPF0235"/>
    <property type="match status" value="1"/>
</dbReference>
<evidence type="ECO:0000256" key="1">
    <source>
        <dbReference type="ARBA" id="ARBA00010364"/>
    </source>
</evidence>
<dbReference type="InterPro" id="IPR036591">
    <property type="entry name" value="YggU-like_sf"/>
</dbReference>
<name>A0A8S1F8A3_9PELO</name>
<dbReference type="Gene3D" id="3.30.1200.10">
    <property type="entry name" value="YggU-like"/>
    <property type="match status" value="1"/>
</dbReference>
<dbReference type="PANTHER" id="PTHR13420">
    <property type="entry name" value="UPF0235 PROTEIN C15ORF40"/>
    <property type="match status" value="1"/>
</dbReference>
<dbReference type="EMBL" id="CADEPM010000007">
    <property type="protein sequence ID" value="CAB3408732.1"/>
    <property type="molecule type" value="Genomic_DNA"/>
</dbReference>
<sequence>MFVDEEGRVGLRIHAKPGAKKSSVVAINDEDIDVAIGAAPREGAANEELISYLMSVLSVRKNEIQFDKGAKSRSKIVLISTTRLNFDEILNKLKAEIGN</sequence>
<evidence type="ECO:0000313" key="3">
    <source>
        <dbReference type="Proteomes" id="UP000494206"/>
    </source>
</evidence>
<dbReference type="InterPro" id="IPR003746">
    <property type="entry name" value="DUF167"/>
</dbReference>
<dbReference type="Proteomes" id="UP000494206">
    <property type="component" value="Unassembled WGS sequence"/>
</dbReference>
<comment type="caution">
    <text evidence="2">The sequence shown here is derived from an EMBL/GenBank/DDBJ whole genome shotgun (WGS) entry which is preliminary data.</text>
</comment>
<reference evidence="2 3" key="1">
    <citation type="submission" date="2020-04" db="EMBL/GenBank/DDBJ databases">
        <authorList>
            <person name="Laetsch R D."/>
            <person name="Stevens L."/>
            <person name="Kumar S."/>
            <person name="Blaxter L. M."/>
        </authorList>
    </citation>
    <scope>NUCLEOTIDE SEQUENCE [LARGE SCALE GENOMIC DNA]</scope>
</reference>
<dbReference type="NCBIfam" id="TIGR00251">
    <property type="entry name" value="DUF167 family protein"/>
    <property type="match status" value="1"/>
</dbReference>
<dbReference type="SMART" id="SM01152">
    <property type="entry name" value="DUF167"/>
    <property type="match status" value="1"/>
</dbReference>
<protein>
    <submittedName>
        <fullName evidence="2">Uncharacterized protein</fullName>
    </submittedName>
</protein>
<comment type="similarity">
    <text evidence="1">Belongs to the UPF0235 family.</text>
</comment>
<organism evidence="2 3">
    <name type="scientific">Caenorhabditis bovis</name>
    <dbReference type="NCBI Taxonomy" id="2654633"/>
    <lineage>
        <taxon>Eukaryota</taxon>
        <taxon>Metazoa</taxon>
        <taxon>Ecdysozoa</taxon>
        <taxon>Nematoda</taxon>
        <taxon>Chromadorea</taxon>
        <taxon>Rhabditida</taxon>
        <taxon>Rhabditina</taxon>
        <taxon>Rhabditomorpha</taxon>
        <taxon>Rhabditoidea</taxon>
        <taxon>Rhabditidae</taxon>
        <taxon>Peloderinae</taxon>
        <taxon>Caenorhabditis</taxon>
    </lineage>
</organism>
<proteinExistence type="inferred from homology"/>
<accession>A0A8S1F8A3</accession>
<dbReference type="OrthoDB" id="244097at2759"/>
<evidence type="ECO:0000313" key="2">
    <source>
        <dbReference type="EMBL" id="CAB3408732.1"/>
    </source>
</evidence>
<dbReference type="SUPFAM" id="SSF69786">
    <property type="entry name" value="YggU-like"/>
    <property type="match status" value="1"/>
</dbReference>
<dbReference type="PANTHER" id="PTHR13420:SF7">
    <property type="entry name" value="UPF0235 PROTEIN C15ORF40"/>
    <property type="match status" value="1"/>
</dbReference>
<dbReference type="AlphaFoldDB" id="A0A8S1F8A3"/>
<keyword evidence="3" id="KW-1185">Reference proteome</keyword>
<dbReference type="Pfam" id="PF02594">
    <property type="entry name" value="DUF167"/>
    <property type="match status" value="1"/>
</dbReference>
<gene>
    <name evidence="2" type="ORF">CBOVIS_LOCUS10476</name>
</gene>